<dbReference type="EMBL" id="CAICTM010001717">
    <property type="protein sequence ID" value="CAB9525742.1"/>
    <property type="molecule type" value="Genomic_DNA"/>
</dbReference>
<dbReference type="Pfam" id="PF03208">
    <property type="entry name" value="PRA1"/>
    <property type="match status" value="1"/>
</dbReference>
<evidence type="ECO:0000313" key="8">
    <source>
        <dbReference type="Proteomes" id="UP001153069"/>
    </source>
</evidence>
<dbReference type="InterPro" id="IPR004895">
    <property type="entry name" value="Prenylated_rab_accept_PRA1"/>
</dbReference>
<proteinExistence type="inferred from homology"/>
<keyword evidence="2 5" id="KW-0812">Transmembrane</keyword>
<sequence>MTDLEALNKESSDPNGPSGVPLLADQDDLAIITNNDEEEGQANTSGTLTLTTDDTVDTTYSTDESNQKPHFMSSDYLRPWNVFCGCVGSGSESDGRSNCNCNWLCSPALLVPRIQTNFAIFYVNYFRLTVYFVLSALLISPSAILGVGSLAILWWPVIQCNKHDEQKLKRGVVVAVLVSCFVLFYLLQRVFWWIVWTATTVILVHASLRDPTNWEKEPTGSVQSSTFYEWDFMMPLVVSILSSFG</sequence>
<dbReference type="GO" id="GO:0016020">
    <property type="term" value="C:membrane"/>
    <property type="evidence" value="ECO:0007669"/>
    <property type="project" value="UniProtKB-SubCell"/>
</dbReference>
<evidence type="ECO:0000256" key="3">
    <source>
        <dbReference type="ARBA" id="ARBA00022989"/>
    </source>
</evidence>
<gene>
    <name evidence="7" type="ORF">SEMRO_1719_G293420.1</name>
</gene>
<comment type="similarity">
    <text evidence="5">Belongs to the PRA1 family.</text>
</comment>
<evidence type="ECO:0000256" key="4">
    <source>
        <dbReference type="ARBA" id="ARBA00023136"/>
    </source>
</evidence>
<comment type="caution">
    <text evidence="7">The sequence shown here is derived from an EMBL/GenBank/DDBJ whole genome shotgun (WGS) entry which is preliminary data.</text>
</comment>
<keyword evidence="8" id="KW-1185">Reference proteome</keyword>
<feature type="compositionally biased region" description="Basic and acidic residues" evidence="6">
    <location>
        <begin position="1"/>
        <end position="12"/>
    </location>
</feature>
<organism evidence="7 8">
    <name type="scientific">Seminavis robusta</name>
    <dbReference type="NCBI Taxonomy" id="568900"/>
    <lineage>
        <taxon>Eukaryota</taxon>
        <taxon>Sar</taxon>
        <taxon>Stramenopiles</taxon>
        <taxon>Ochrophyta</taxon>
        <taxon>Bacillariophyta</taxon>
        <taxon>Bacillariophyceae</taxon>
        <taxon>Bacillariophycidae</taxon>
        <taxon>Naviculales</taxon>
        <taxon>Naviculaceae</taxon>
        <taxon>Seminavis</taxon>
    </lineage>
</organism>
<keyword evidence="3 5" id="KW-1133">Transmembrane helix</keyword>
<evidence type="ECO:0000256" key="1">
    <source>
        <dbReference type="ARBA" id="ARBA00004141"/>
    </source>
</evidence>
<feature type="transmembrane region" description="Helical" evidence="5">
    <location>
        <begin position="168"/>
        <end position="185"/>
    </location>
</feature>
<evidence type="ECO:0000256" key="6">
    <source>
        <dbReference type="SAM" id="MobiDB-lite"/>
    </source>
</evidence>
<accession>A0A9N8EPR9</accession>
<reference evidence="7" key="1">
    <citation type="submission" date="2020-06" db="EMBL/GenBank/DDBJ databases">
        <authorList>
            <consortium name="Plant Systems Biology data submission"/>
        </authorList>
    </citation>
    <scope>NUCLEOTIDE SEQUENCE</scope>
    <source>
        <strain evidence="7">D6</strain>
    </source>
</reference>
<evidence type="ECO:0000256" key="5">
    <source>
        <dbReference type="RuleBase" id="RU363107"/>
    </source>
</evidence>
<feature type="region of interest" description="Disordered" evidence="6">
    <location>
        <begin position="1"/>
        <end position="66"/>
    </location>
</feature>
<feature type="compositionally biased region" description="Low complexity" evidence="6">
    <location>
        <begin position="44"/>
        <end position="63"/>
    </location>
</feature>
<evidence type="ECO:0000256" key="2">
    <source>
        <dbReference type="ARBA" id="ARBA00022692"/>
    </source>
</evidence>
<comment type="subcellular location">
    <subcellularLocation>
        <location evidence="1 5">Membrane</location>
        <topology evidence="1 5">Multi-pass membrane protein</topology>
    </subcellularLocation>
</comment>
<dbReference type="AlphaFoldDB" id="A0A9N8EPR9"/>
<protein>
    <recommendedName>
        <fullName evidence="5">PRA1 family protein</fullName>
    </recommendedName>
</protein>
<evidence type="ECO:0000313" key="7">
    <source>
        <dbReference type="EMBL" id="CAB9525742.1"/>
    </source>
</evidence>
<feature type="transmembrane region" description="Helical" evidence="5">
    <location>
        <begin position="130"/>
        <end position="156"/>
    </location>
</feature>
<dbReference type="Proteomes" id="UP001153069">
    <property type="component" value="Unassembled WGS sequence"/>
</dbReference>
<keyword evidence="4 5" id="KW-0472">Membrane</keyword>
<name>A0A9N8EPR9_9STRA</name>